<dbReference type="GO" id="GO:0016226">
    <property type="term" value="P:iron-sulfur cluster assembly"/>
    <property type="evidence" value="ECO:0000318"/>
    <property type="project" value="GO_Central"/>
</dbReference>
<dbReference type="Ensembl" id="ENSMMUT00000054713.2">
    <property type="protein sequence ID" value="ENSMMUP00000059293.2"/>
    <property type="gene ID" value="ENSMMUG00000018597.3"/>
</dbReference>
<dbReference type="InterPro" id="IPR000808">
    <property type="entry name" value="Mrp-like_CS"/>
</dbReference>
<evidence type="ECO:0000256" key="8">
    <source>
        <dbReference type="ARBA" id="ARBA00023004"/>
    </source>
</evidence>
<feature type="region of interest" description="Disordered" evidence="12">
    <location>
        <begin position="370"/>
        <end position="407"/>
    </location>
</feature>
<keyword evidence="4" id="KW-0963">Cytoplasm</keyword>
<organism evidence="13 14">
    <name type="scientific">Macaca mulatta</name>
    <name type="common">Rhesus macaque</name>
    <dbReference type="NCBI Taxonomy" id="9544"/>
    <lineage>
        <taxon>Eukaryota</taxon>
        <taxon>Metazoa</taxon>
        <taxon>Chordata</taxon>
        <taxon>Craniata</taxon>
        <taxon>Vertebrata</taxon>
        <taxon>Euteleostomi</taxon>
        <taxon>Mammalia</taxon>
        <taxon>Eutheria</taxon>
        <taxon>Euarchontoglires</taxon>
        <taxon>Primates</taxon>
        <taxon>Haplorrhini</taxon>
        <taxon>Catarrhini</taxon>
        <taxon>Cercopithecidae</taxon>
        <taxon>Cercopithecinae</taxon>
        <taxon>Macaca</taxon>
    </lineage>
</organism>
<gene>
    <name evidence="13 15" type="primary">NUBP2</name>
</gene>
<accession>A0A1D5RG49</accession>
<dbReference type="GO" id="GO:0005524">
    <property type="term" value="F:ATP binding"/>
    <property type="evidence" value="ECO:0007669"/>
    <property type="project" value="UniProtKB-KW"/>
</dbReference>
<evidence type="ECO:0000256" key="7">
    <source>
        <dbReference type="ARBA" id="ARBA00022840"/>
    </source>
</evidence>
<dbReference type="GO" id="GO:0005814">
    <property type="term" value="C:centriole"/>
    <property type="evidence" value="ECO:0007669"/>
    <property type="project" value="UniProtKB-SubCell"/>
</dbReference>
<evidence type="ECO:0000256" key="12">
    <source>
        <dbReference type="SAM" id="MobiDB-lite"/>
    </source>
</evidence>
<dbReference type="HAMAP" id="MF_02040">
    <property type="entry name" value="Mrp_NBP35"/>
    <property type="match status" value="1"/>
</dbReference>
<dbReference type="InParanoid" id="A0A1D5RG49"/>
<dbReference type="GO" id="GO:0051539">
    <property type="term" value="F:4 iron, 4 sulfur cluster binding"/>
    <property type="evidence" value="ECO:0007669"/>
    <property type="project" value="UniProtKB-KW"/>
</dbReference>
<evidence type="ECO:0000313" key="13">
    <source>
        <dbReference type="Ensembl" id="ENSMMUP00000059293.2"/>
    </source>
</evidence>
<evidence type="ECO:0000256" key="9">
    <source>
        <dbReference type="ARBA" id="ARBA00023014"/>
    </source>
</evidence>
<reference evidence="14" key="1">
    <citation type="journal article" date="2007" name="Science">
        <title>Evolutionary and biomedical insights from the rhesus macaque genome.</title>
        <authorList>
            <person name="Gibbs R.A."/>
            <person name="Rogers J."/>
            <person name="Katze M.G."/>
            <person name="Bumgarner R."/>
            <person name="Weinstock G.M."/>
            <person name="Mardis E.R."/>
            <person name="Remington K.A."/>
            <person name="Strausberg R.L."/>
            <person name="Venter J.C."/>
            <person name="Wilson R.K."/>
            <person name="Batzer M.A."/>
            <person name="Bustamante C.D."/>
            <person name="Eichler E.E."/>
            <person name="Hahn M.W."/>
            <person name="Hardison R.C."/>
            <person name="Makova K.D."/>
            <person name="Miller W."/>
            <person name="Milosavljevic A."/>
            <person name="Palermo R.E."/>
            <person name="Siepel A."/>
            <person name="Sikela J.M."/>
            <person name="Attaway T."/>
            <person name="Bell S."/>
            <person name="Bernard K.E."/>
            <person name="Buhay C.J."/>
            <person name="Chandrabose M.N."/>
            <person name="Dao M."/>
            <person name="Davis C."/>
            <person name="Delehaunty K.D."/>
            <person name="Ding Y."/>
            <person name="Dinh H.H."/>
            <person name="Dugan-Rocha S."/>
            <person name="Fulton L.A."/>
            <person name="Gabisi R.A."/>
            <person name="Garner T.T."/>
            <person name="Godfrey J."/>
            <person name="Hawes A.C."/>
            <person name="Hernandez J."/>
            <person name="Hines S."/>
            <person name="Holder M."/>
            <person name="Hume J."/>
            <person name="Jhangiani S.N."/>
            <person name="Joshi V."/>
            <person name="Khan Z.M."/>
            <person name="Kirkness E.F."/>
            <person name="Cree A."/>
            <person name="Fowler R.G."/>
            <person name="Lee S."/>
            <person name="Lewis L.R."/>
            <person name="Li Z."/>
            <person name="Liu Y.-S."/>
            <person name="Moore S.M."/>
            <person name="Muzny D."/>
            <person name="Nazareth L.V."/>
            <person name="Ngo D.N."/>
            <person name="Okwuonu G.O."/>
            <person name="Pai G."/>
            <person name="Parker D."/>
            <person name="Paul H.A."/>
            <person name="Pfannkoch C."/>
            <person name="Pohl C.S."/>
            <person name="Rogers Y.-H.C."/>
            <person name="Ruiz S.J."/>
            <person name="Sabo A."/>
            <person name="Santibanez J."/>
            <person name="Schneider B.W."/>
            <person name="Smith S.M."/>
            <person name="Sodergren E."/>
            <person name="Svatek A.F."/>
            <person name="Utterback T.R."/>
            <person name="Vattathil S."/>
            <person name="Warren W."/>
            <person name="White C.S."/>
            <person name="Chinwalla A.T."/>
            <person name="Feng Y."/>
            <person name="Halpern A.L."/>
            <person name="Hillier L.W."/>
            <person name="Huang X."/>
            <person name="Minx P."/>
            <person name="Nelson J.O."/>
            <person name="Pepin K.H."/>
            <person name="Qin X."/>
            <person name="Sutton G.G."/>
            <person name="Venter E."/>
            <person name="Walenz B.P."/>
            <person name="Wallis J.W."/>
            <person name="Worley K.C."/>
            <person name="Yang S.-P."/>
            <person name="Jones S.M."/>
            <person name="Marra M.A."/>
            <person name="Rocchi M."/>
            <person name="Schein J.E."/>
            <person name="Baertsch R."/>
            <person name="Clarke L."/>
            <person name="Csuros M."/>
            <person name="Glasscock J."/>
            <person name="Harris R.A."/>
            <person name="Havlak P."/>
            <person name="Jackson A.R."/>
            <person name="Jiang H."/>
            <person name="Liu Y."/>
            <person name="Messina D.N."/>
            <person name="Shen Y."/>
            <person name="Song H.X.-Z."/>
            <person name="Wylie T."/>
            <person name="Zhang L."/>
            <person name="Birney E."/>
            <person name="Han K."/>
            <person name="Konkel M.K."/>
            <person name="Lee J."/>
            <person name="Smit A.F.A."/>
            <person name="Ullmer B."/>
            <person name="Wang H."/>
            <person name="Xing J."/>
            <person name="Burhans R."/>
            <person name="Cheng Z."/>
            <person name="Karro J.E."/>
            <person name="Ma J."/>
            <person name="Raney B."/>
            <person name="She X."/>
            <person name="Cox M.J."/>
            <person name="Demuth J.P."/>
            <person name="Dumas L.J."/>
            <person name="Han S.-G."/>
            <person name="Hopkins J."/>
            <person name="Karimpour-Fard A."/>
            <person name="Kim Y.H."/>
            <person name="Pollack J.R."/>
            <person name="Vinar T."/>
            <person name="Addo-Quaye C."/>
            <person name="Degenhardt J."/>
            <person name="Denby A."/>
            <person name="Hubisz M.J."/>
            <person name="Indap A."/>
            <person name="Kosiol C."/>
            <person name="Lahn B.T."/>
            <person name="Lawson H.A."/>
            <person name="Marklein A."/>
            <person name="Nielsen R."/>
            <person name="Vallender E.J."/>
            <person name="Clark A.G."/>
            <person name="Ferguson B."/>
            <person name="Hernandez R.D."/>
            <person name="Hirani K."/>
            <person name="Kehrer-Sawatzki H."/>
            <person name="Kolb J."/>
            <person name="Patil S."/>
            <person name="Pu L.-L."/>
            <person name="Ren Y."/>
            <person name="Smith D.G."/>
            <person name="Wheeler D.A."/>
            <person name="Schenck I."/>
            <person name="Ball E.V."/>
            <person name="Chen R."/>
            <person name="Cooper D.N."/>
            <person name="Giardine B."/>
            <person name="Hsu F."/>
            <person name="Kent W.J."/>
            <person name="Lesk A."/>
            <person name="Nelson D.L."/>
            <person name="O'brien W.E."/>
            <person name="Pruefer K."/>
            <person name="Stenson P.D."/>
            <person name="Wallace J.C."/>
            <person name="Ke H."/>
            <person name="Liu X.-M."/>
            <person name="Wang P."/>
            <person name="Xiang A.P."/>
            <person name="Yang F."/>
            <person name="Barber G.P."/>
            <person name="Haussler D."/>
            <person name="Karolchik D."/>
            <person name="Kern A.D."/>
            <person name="Kuhn R.M."/>
            <person name="Smith K.E."/>
            <person name="Zwieg A.S."/>
        </authorList>
    </citation>
    <scope>NUCLEOTIDE SEQUENCE [LARGE SCALE GENOMIC DNA]</scope>
    <source>
        <strain evidence="14">17573</strain>
    </source>
</reference>
<evidence type="ECO:0000313" key="14">
    <source>
        <dbReference type="Proteomes" id="UP000006718"/>
    </source>
</evidence>
<dbReference type="PANTHER" id="PTHR23264:SF19">
    <property type="entry name" value="CYTOSOLIC FE-S CLUSTER ASSEMBLY FACTOR NUBP2"/>
    <property type="match status" value="1"/>
</dbReference>
<dbReference type="GO" id="GO:0005930">
    <property type="term" value="C:axoneme"/>
    <property type="evidence" value="ECO:0007669"/>
    <property type="project" value="UniProtKB-SubCell"/>
</dbReference>
<reference evidence="13" key="2">
    <citation type="submission" date="2019-01" db="EMBL/GenBank/DDBJ databases">
        <authorList>
            <person name="Graves T."/>
            <person name="Eichler E.E."/>
            <person name="Wilson R.K."/>
        </authorList>
    </citation>
    <scope>NUCLEOTIDE SEQUENCE [LARGE SCALE GENOMIC DNA]</scope>
    <source>
        <strain evidence="13">17573</strain>
    </source>
</reference>
<dbReference type="SMR" id="A0A1D5RG49"/>
<dbReference type="GO" id="GO:0140663">
    <property type="term" value="F:ATP-dependent FeS chaperone activity"/>
    <property type="evidence" value="ECO:0007669"/>
    <property type="project" value="InterPro"/>
</dbReference>
<feature type="region of interest" description="Disordered" evidence="12">
    <location>
        <begin position="220"/>
        <end position="315"/>
    </location>
</feature>
<reference evidence="13" key="4">
    <citation type="submission" date="2025-09" db="UniProtKB">
        <authorList>
            <consortium name="Ensembl"/>
        </authorList>
    </citation>
    <scope>IDENTIFICATION</scope>
    <source>
        <strain evidence="13">17573</strain>
    </source>
</reference>
<evidence type="ECO:0000256" key="2">
    <source>
        <dbReference type="ARBA" id="ARBA00004430"/>
    </source>
</evidence>
<evidence type="ECO:0000313" key="15">
    <source>
        <dbReference type="VGNC" id="VGNC:75547"/>
    </source>
</evidence>
<dbReference type="GO" id="GO:0046872">
    <property type="term" value="F:metal ion binding"/>
    <property type="evidence" value="ECO:0007669"/>
    <property type="project" value="UniProtKB-KW"/>
</dbReference>
<keyword evidence="3" id="KW-0004">4Fe-4S</keyword>
<evidence type="ECO:0000256" key="6">
    <source>
        <dbReference type="ARBA" id="ARBA00022741"/>
    </source>
</evidence>
<dbReference type="CDD" id="cd02037">
    <property type="entry name" value="Mrp_NBP35"/>
    <property type="match status" value="1"/>
</dbReference>
<dbReference type="InterPro" id="IPR033756">
    <property type="entry name" value="YlxH/NBP35"/>
</dbReference>
<dbReference type="FunFam" id="3.40.50.300:FF:000796">
    <property type="entry name" value="Cytosolic Fe-S cluster assembly factor NUBP2"/>
    <property type="match status" value="1"/>
</dbReference>
<dbReference type="VEuPathDB" id="HostDB:ENSMMUG00000018597"/>
<keyword evidence="7" id="KW-0067">ATP-binding</keyword>
<comment type="function">
    <text evidence="10">Component of the cytosolic iron-sulfur (Fe/S) protein assembly (CIA) machinery. Required for maturation of extramitochondrial Fe-S proteins. The NUBP1-NUBP2 heterotetramer forms a Fe-S scaffold complex, mediating the de novo assembly of an Fe-S cluster and its transfer to target apoproteins. Negatively regulates cilium formation and structure.</text>
</comment>
<dbReference type="GO" id="GO:0005634">
    <property type="term" value="C:nucleus"/>
    <property type="evidence" value="ECO:0007669"/>
    <property type="project" value="UniProtKB-ARBA"/>
</dbReference>
<comment type="subunit">
    <text evidence="11">Heterotetramer of 2 NUBP1 and 2 NUBP2 chains. Interacts with KIFC1. Interacts with NUBP1.</text>
</comment>
<keyword evidence="14" id="KW-1185">Reference proteome</keyword>
<dbReference type="VGNC" id="VGNC:75547">
    <property type="gene designation" value="NUBP2"/>
</dbReference>
<evidence type="ECO:0000256" key="10">
    <source>
        <dbReference type="ARBA" id="ARBA00053368"/>
    </source>
</evidence>
<evidence type="ECO:0000256" key="1">
    <source>
        <dbReference type="ARBA" id="ARBA00004114"/>
    </source>
</evidence>
<dbReference type="GO" id="GO:0051536">
    <property type="term" value="F:iron-sulfur cluster binding"/>
    <property type="evidence" value="ECO:0000318"/>
    <property type="project" value="GO_Central"/>
</dbReference>
<dbReference type="STRING" id="9544.ENSMMUP00000059293"/>
<evidence type="ECO:0000256" key="5">
    <source>
        <dbReference type="ARBA" id="ARBA00022723"/>
    </source>
</evidence>
<dbReference type="Bgee" id="ENSMMUG00000018597">
    <property type="expression patterns" value="Expressed in ileum and 21 other cell types or tissues"/>
</dbReference>
<keyword evidence="5" id="KW-0479">Metal-binding</keyword>
<reference evidence="13" key="3">
    <citation type="submission" date="2025-08" db="UniProtKB">
        <authorList>
            <consortium name="Ensembl"/>
        </authorList>
    </citation>
    <scope>IDENTIFICATION</scope>
    <source>
        <strain evidence="13">17573</strain>
    </source>
</reference>
<dbReference type="SUPFAM" id="SSF52540">
    <property type="entry name" value="P-loop containing nucleoside triphosphate hydrolases"/>
    <property type="match status" value="1"/>
</dbReference>
<dbReference type="eggNOG" id="KOG3022">
    <property type="taxonomic scope" value="Eukaryota"/>
</dbReference>
<dbReference type="GO" id="GO:0005829">
    <property type="term" value="C:cytosol"/>
    <property type="evidence" value="ECO:0000318"/>
    <property type="project" value="GO_Central"/>
</dbReference>
<dbReference type="PROSITE" id="PS01215">
    <property type="entry name" value="MRP"/>
    <property type="match status" value="1"/>
</dbReference>
<sequence>MEAAAEPGNLAGIRHIILVLSGKGGVGKSTISTELALALRHAGKKVGILDVDLCGPSIPRMFGAQGRAVHQCDRGWAPVFLDREQSISLMSVGFLLEKPDEAVVWRGPKKNALIKQFVSDVAWGELDYLVVDTPPGTSDEHMATIEALRPYQPLGALVVTTPQAVSVGDVRRELTFCRKTGVRVMGVVENMSGFTCPHCTGWRGGAGPARRGALLRVCAPGPRAHEEPGGGPRLHPGVPREPHLRRTHLHSTEDSGRDAHMPPLTEAASKLPSRATEGSAPASRRNRAGSVPGPCRGRPRRRQRESSSLTSAAPGMYQAPAALPGWPVAERTARALVLWPGCPAAVRRGRLGLSSLPRFPPVPLAAARPHDWQSTGLPQSSGDPGPPAPWGHCHLREAGGALPKGAN</sequence>
<evidence type="ECO:0000256" key="4">
    <source>
        <dbReference type="ARBA" id="ARBA00022490"/>
    </source>
</evidence>
<evidence type="ECO:0000256" key="11">
    <source>
        <dbReference type="ARBA" id="ARBA00065349"/>
    </source>
</evidence>
<dbReference type="Pfam" id="PF10609">
    <property type="entry name" value="ParA"/>
    <property type="match status" value="1"/>
</dbReference>
<name>A0A1D5RG49_MACMU</name>
<dbReference type="ExpressionAtlas" id="A0A1D5RG49">
    <property type="expression patterns" value="baseline and differential"/>
</dbReference>
<dbReference type="InterPro" id="IPR019591">
    <property type="entry name" value="Mrp/NBP35_ATP-bd"/>
</dbReference>
<feature type="compositionally biased region" description="Basic and acidic residues" evidence="12">
    <location>
        <begin position="238"/>
        <end position="260"/>
    </location>
</feature>
<feature type="compositionally biased region" description="Polar residues" evidence="12">
    <location>
        <begin position="372"/>
        <end position="382"/>
    </location>
</feature>
<dbReference type="GeneTree" id="ENSGT00950000183193"/>
<evidence type="ECO:0000256" key="3">
    <source>
        <dbReference type="ARBA" id="ARBA00022485"/>
    </source>
</evidence>
<dbReference type="Gene3D" id="3.40.50.300">
    <property type="entry name" value="P-loop containing nucleotide triphosphate hydrolases"/>
    <property type="match status" value="1"/>
</dbReference>
<keyword evidence="9" id="KW-0411">Iron-sulfur</keyword>
<dbReference type="AlphaFoldDB" id="A0A1D5RG49"/>
<protein>
    <submittedName>
        <fullName evidence="13">NUBP iron-sulfur cluster assembly factor 2, cytosolic</fullName>
    </submittedName>
</protein>
<keyword evidence="6" id="KW-0547">Nucleotide-binding</keyword>
<dbReference type="PANTHER" id="PTHR23264">
    <property type="entry name" value="NUCLEOTIDE-BINDING PROTEIN NBP35 YEAST -RELATED"/>
    <property type="match status" value="1"/>
</dbReference>
<comment type="subcellular location">
    <subcellularLocation>
        <location evidence="2">Cytoplasm</location>
        <location evidence="2">Cytoskeleton</location>
        <location evidence="2">Cilium axoneme</location>
    </subcellularLocation>
    <subcellularLocation>
        <location evidence="1">Cytoplasm</location>
        <location evidence="1">Cytoskeleton</location>
        <location evidence="1">Microtubule organizing center</location>
        <location evidence="1">Centrosome</location>
        <location evidence="1">Centriole</location>
    </subcellularLocation>
</comment>
<dbReference type="Proteomes" id="UP000006718">
    <property type="component" value="Chromosome 20"/>
</dbReference>
<keyword evidence="8" id="KW-0408">Iron</keyword>
<dbReference type="InterPro" id="IPR027417">
    <property type="entry name" value="P-loop_NTPase"/>
</dbReference>
<proteinExistence type="inferred from homology"/>